<evidence type="ECO:0000313" key="1">
    <source>
        <dbReference type="EMBL" id="PYE78524.1"/>
    </source>
</evidence>
<protein>
    <submittedName>
        <fullName evidence="1">Uncharacterized protein</fullName>
    </submittedName>
</protein>
<organism evidence="1 2">
    <name type="scientific">Xylophilus ampelinus</name>
    <dbReference type="NCBI Taxonomy" id="54067"/>
    <lineage>
        <taxon>Bacteria</taxon>
        <taxon>Pseudomonadati</taxon>
        <taxon>Pseudomonadota</taxon>
        <taxon>Betaproteobacteria</taxon>
        <taxon>Burkholderiales</taxon>
        <taxon>Xylophilus</taxon>
    </lineage>
</organism>
<name>A0A318SUW8_9BURK</name>
<evidence type="ECO:0000313" key="2">
    <source>
        <dbReference type="Proteomes" id="UP000247540"/>
    </source>
</evidence>
<dbReference type="AlphaFoldDB" id="A0A318SUW8"/>
<sequence length="41" mass="4623">MNASLLKVELTTSIIGISSLHQLKTFVNADNYTYRVLIAQR</sequence>
<gene>
    <name evidence="1" type="ORF">DFQ15_10630</name>
</gene>
<comment type="caution">
    <text evidence="1">The sequence shown here is derived from an EMBL/GenBank/DDBJ whole genome shotgun (WGS) entry which is preliminary data.</text>
</comment>
<proteinExistence type="predicted"/>
<accession>A0A318SUW8</accession>
<dbReference type="Proteomes" id="UP000247540">
    <property type="component" value="Unassembled WGS sequence"/>
</dbReference>
<reference evidence="1 2" key="1">
    <citation type="submission" date="2018-06" db="EMBL/GenBank/DDBJ databases">
        <title>Genomic Encyclopedia of Type Strains, Phase III (KMG-III): the genomes of soil and plant-associated and newly described type strains.</title>
        <authorList>
            <person name="Whitman W."/>
        </authorList>
    </citation>
    <scope>NUCLEOTIDE SEQUENCE [LARGE SCALE GENOMIC DNA]</scope>
    <source>
        <strain evidence="1 2">CECT 7646</strain>
    </source>
</reference>
<keyword evidence="2" id="KW-1185">Reference proteome</keyword>
<dbReference type="EMBL" id="QJTC01000006">
    <property type="protein sequence ID" value="PYE78524.1"/>
    <property type="molecule type" value="Genomic_DNA"/>
</dbReference>